<sequence>MSDPVLPPIPANHYSSLLSDMSTALDTLGLAAQPLTSAALHSDPLLSPLVGRVLAQHAADAVANAIANSRPDVNQILQQDDAHKLHPEAKKALEWIGTLPTCQPGSTVQTFLKDALAEHVVADKTQEQGESTTEAEAEAEAASESGSSYTAATDNKDNKRSPALLPAHALPLFYLMRPVLLAHLWPRSVMGPVLSGERKDVLPLVEQDMERVLSNAYVNISVQTHLLALYGGSVEFLALLVAGEDGQEGQDLDEEEDEDSEGIDAVADQVKDMGIAGDVDSEQAAAELEVAAQP</sequence>
<evidence type="ECO:0000313" key="3">
    <source>
        <dbReference type="Proteomes" id="UP000193411"/>
    </source>
</evidence>
<feature type="compositionally biased region" description="Low complexity" evidence="1">
    <location>
        <begin position="142"/>
        <end position="153"/>
    </location>
</feature>
<dbReference type="Proteomes" id="UP000193411">
    <property type="component" value="Unassembled WGS sequence"/>
</dbReference>
<name>A0A1Y2HC97_9FUNG</name>
<evidence type="ECO:0000313" key="2">
    <source>
        <dbReference type="EMBL" id="ORZ32208.1"/>
    </source>
</evidence>
<dbReference type="AlphaFoldDB" id="A0A1Y2HC97"/>
<feature type="region of interest" description="Disordered" evidence="1">
    <location>
        <begin position="124"/>
        <end position="160"/>
    </location>
</feature>
<evidence type="ECO:0000256" key="1">
    <source>
        <dbReference type="SAM" id="MobiDB-lite"/>
    </source>
</evidence>
<protein>
    <submittedName>
        <fullName evidence="2">Uncharacterized protein</fullName>
    </submittedName>
</protein>
<keyword evidence="3" id="KW-1185">Reference proteome</keyword>
<proteinExistence type="predicted"/>
<comment type="caution">
    <text evidence="2">The sequence shown here is derived from an EMBL/GenBank/DDBJ whole genome shotgun (WGS) entry which is preliminary data.</text>
</comment>
<reference evidence="2 3" key="1">
    <citation type="submission" date="2016-07" db="EMBL/GenBank/DDBJ databases">
        <title>Pervasive Adenine N6-methylation of Active Genes in Fungi.</title>
        <authorList>
            <consortium name="DOE Joint Genome Institute"/>
            <person name="Mondo S.J."/>
            <person name="Dannebaum R.O."/>
            <person name="Kuo R.C."/>
            <person name="Labutti K."/>
            <person name="Haridas S."/>
            <person name="Kuo A."/>
            <person name="Salamov A."/>
            <person name="Ahrendt S.R."/>
            <person name="Lipzen A."/>
            <person name="Sullivan W."/>
            <person name="Andreopoulos W.B."/>
            <person name="Clum A."/>
            <person name="Lindquist E."/>
            <person name="Daum C."/>
            <person name="Ramamoorthy G.K."/>
            <person name="Gryganskyi A."/>
            <person name="Culley D."/>
            <person name="Magnuson J.K."/>
            <person name="James T.Y."/>
            <person name="O'Malley M.A."/>
            <person name="Stajich J.E."/>
            <person name="Spatafora J.W."/>
            <person name="Visel A."/>
            <person name="Grigoriev I.V."/>
        </authorList>
    </citation>
    <scope>NUCLEOTIDE SEQUENCE [LARGE SCALE GENOMIC DNA]</scope>
    <source>
        <strain evidence="2 3">PL171</strain>
    </source>
</reference>
<dbReference type="EMBL" id="MCFL01000049">
    <property type="protein sequence ID" value="ORZ32208.1"/>
    <property type="molecule type" value="Genomic_DNA"/>
</dbReference>
<organism evidence="2 3">
    <name type="scientific">Catenaria anguillulae PL171</name>
    <dbReference type="NCBI Taxonomy" id="765915"/>
    <lineage>
        <taxon>Eukaryota</taxon>
        <taxon>Fungi</taxon>
        <taxon>Fungi incertae sedis</taxon>
        <taxon>Blastocladiomycota</taxon>
        <taxon>Blastocladiomycetes</taxon>
        <taxon>Blastocladiales</taxon>
        <taxon>Catenariaceae</taxon>
        <taxon>Catenaria</taxon>
    </lineage>
</organism>
<gene>
    <name evidence="2" type="ORF">BCR44DRAFT_1440675</name>
</gene>
<accession>A0A1Y2HC97</accession>